<evidence type="ECO:0008006" key="6">
    <source>
        <dbReference type="Google" id="ProtNLM"/>
    </source>
</evidence>
<dbReference type="AlphaFoldDB" id="A0A4Y9KQ52"/>
<dbReference type="RefSeq" id="WP_126261798.1">
    <property type="nucleotide sequence ID" value="NZ_SPQS01000048.1"/>
</dbReference>
<dbReference type="InterPro" id="IPR053716">
    <property type="entry name" value="Flag_assembly_chemotaxis_eff"/>
</dbReference>
<dbReference type="EMBL" id="SPQU01000049">
    <property type="protein sequence ID" value="TFV29492.1"/>
    <property type="molecule type" value="Genomic_DNA"/>
</dbReference>
<reference evidence="2 5" key="1">
    <citation type="submission" date="2019-03" db="EMBL/GenBank/DDBJ databases">
        <title>Bradyrhizobium strains diversity isolated from Chamaecrista fasciculata.</title>
        <authorList>
            <person name="Urquiaga M.C.O."/>
            <person name="Hungria M."/>
            <person name="Delamuta J.R.M."/>
        </authorList>
    </citation>
    <scope>NUCLEOTIDE SEQUENCE [LARGE SCALE GENOMIC DNA]</scope>
    <source>
        <strain evidence="2 5">CNPSo 3424</strain>
    </source>
</reference>
<keyword evidence="1" id="KW-0175">Coiled coil</keyword>
<comment type="caution">
    <text evidence="2">The sequence shown here is derived from an EMBL/GenBank/DDBJ whole genome shotgun (WGS) entry which is preliminary data.</text>
</comment>
<reference evidence="3 4" key="2">
    <citation type="submission" date="2019-03" db="EMBL/GenBank/DDBJ databases">
        <title>Bradyrhizobium strains diversity.</title>
        <authorList>
            <person name="Urquiaga M.C.O."/>
            <person name="Hungria M."/>
            <person name="Delamuta J.R.M."/>
            <person name="Klepa M.S."/>
        </authorList>
    </citation>
    <scope>NUCLEOTIDE SEQUENCE [LARGE SCALE GENOMIC DNA]</scope>
    <source>
        <strain evidence="3 4">CNPSo 3426</strain>
    </source>
</reference>
<name>A0A4Y9KQ52_9BRAD</name>
<dbReference type="EMBL" id="SPQS01000048">
    <property type="protein sequence ID" value="TFV68055.1"/>
    <property type="molecule type" value="Genomic_DNA"/>
</dbReference>
<evidence type="ECO:0000313" key="3">
    <source>
        <dbReference type="EMBL" id="TFV68055.1"/>
    </source>
</evidence>
<dbReference type="Proteomes" id="UP000298225">
    <property type="component" value="Unassembled WGS sequence"/>
</dbReference>
<gene>
    <name evidence="3" type="ORF">E4K64_37620</name>
    <name evidence="2" type="ORF">E4K66_37600</name>
</gene>
<organism evidence="2 5">
    <name type="scientific">Bradyrhizobium frederickii</name>
    <dbReference type="NCBI Taxonomy" id="2560054"/>
    <lineage>
        <taxon>Bacteria</taxon>
        <taxon>Pseudomonadati</taxon>
        <taxon>Pseudomonadota</taxon>
        <taxon>Alphaproteobacteria</taxon>
        <taxon>Hyphomicrobiales</taxon>
        <taxon>Nitrobacteraceae</taxon>
        <taxon>Bradyrhizobium</taxon>
    </lineage>
</organism>
<dbReference type="Pfam" id="PF07321">
    <property type="entry name" value="YscO"/>
    <property type="match status" value="1"/>
</dbReference>
<proteinExistence type="predicted"/>
<keyword evidence="5" id="KW-1185">Reference proteome</keyword>
<evidence type="ECO:0000313" key="4">
    <source>
        <dbReference type="Proteomes" id="UP000297700"/>
    </source>
</evidence>
<dbReference type="OrthoDB" id="8253370at2"/>
<evidence type="ECO:0000313" key="5">
    <source>
        <dbReference type="Proteomes" id="UP000298225"/>
    </source>
</evidence>
<dbReference type="Proteomes" id="UP000297700">
    <property type="component" value="Unassembled WGS sequence"/>
</dbReference>
<accession>A0A4Y9NNS1</accession>
<dbReference type="Gene3D" id="1.10.287.1700">
    <property type="match status" value="1"/>
</dbReference>
<feature type="coiled-coil region" evidence="1">
    <location>
        <begin position="76"/>
        <end position="124"/>
    </location>
</feature>
<protein>
    <recommendedName>
        <fullName evidence="6">Type III secretion protein</fullName>
    </recommendedName>
</protein>
<evidence type="ECO:0000313" key="2">
    <source>
        <dbReference type="EMBL" id="TFV29492.1"/>
    </source>
</evidence>
<dbReference type="InterPro" id="IPR009929">
    <property type="entry name" value="T3SS_YscO"/>
</dbReference>
<evidence type="ECO:0000256" key="1">
    <source>
        <dbReference type="SAM" id="Coils"/>
    </source>
</evidence>
<accession>A0A4Y9KQ52</accession>
<sequence>MPGVTPKTVHQLLELRKLRRRRADETLRVRQSAVDKSAAAVEAALAVLRTWRQDRPRREGEIYDLLIGKTVALNDLEEAKAKMVSLNDHERLLERRLAEALSEAEQARQARQEACNAARKAYRELERCDSLACALTARALKETDF</sequence>